<keyword evidence="2" id="KW-1185">Reference proteome</keyword>
<comment type="caution">
    <text evidence="1">The sequence shown here is derived from an EMBL/GenBank/DDBJ whole genome shotgun (WGS) entry which is preliminary data.</text>
</comment>
<proteinExistence type="predicted"/>
<dbReference type="EMBL" id="CM039172">
    <property type="protein sequence ID" value="KAH9781336.1"/>
    <property type="molecule type" value="Genomic_DNA"/>
</dbReference>
<gene>
    <name evidence="1" type="ORF">KPL71_008422</name>
</gene>
<evidence type="ECO:0000313" key="2">
    <source>
        <dbReference type="Proteomes" id="UP000829398"/>
    </source>
</evidence>
<name>A0ACB8M6H0_CITSI</name>
<dbReference type="Proteomes" id="UP000829398">
    <property type="component" value="Chromosome 3"/>
</dbReference>
<protein>
    <submittedName>
        <fullName evidence="1">Uncharacterized protein</fullName>
    </submittedName>
</protein>
<accession>A0ACB8M6H0</accession>
<evidence type="ECO:0000313" key="1">
    <source>
        <dbReference type="EMBL" id="KAH9781336.1"/>
    </source>
</evidence>
<reference evidence="2" key="1">
    <citation type="journal article" date="2023" name="Hortic. Res.">
        <title>A chromosome-level phased genome enabling allele-level studies in sweet orange: a case study on citrus Huanglongbing tolerance.</title>
        <authorList>
            <person name="Wu B."/>
            <person name="Yu Q."/>
            <person name="Deng Z."/>
            <person name="Duan Y."/>
            <person name="Luo F."/>
            <person name="Gmitter F. Jr."/>
        </authorList>
    </citation>
    <scope>NUCLEOTIDE SEQUENCE [LARGE SCALE GENOMIC DNA]</scope>
    <source>
        <strain evidence="2">cv. Valencia</strain>
    </source>
</reference>
<organism evidence="1 2">
    <name type="scientific">Citrus sinensis</name>
    <name type="common">Sweet orange</name>
    <name type="synonym">Citrus aurantium var. sinensis</name>
    <dbReference type="NCBI Taxonomy" id="2711"/>
    <lineage>
        <taxon>Eukaryota</taxon>
        <taxon>Viridiplantae</taxon>
        <taxon>Streptophyta</taxon>
        <taxon>Embryophyta</taxon>
        <taxon>Tracheophyta</taxon>
        <taxon>Spermatophyta</taxon>
        <taxon>Magnoliopsida</taxon>
        <taxon>eudicotyledons</taxon>
        <taxon>Gunneridae</taxon>
        <taxon>Pentapetalae</taxon>
        <taxon>rosids</taxon>
        <taxon>malvids</taxon>
        <taxon>Sapindales</taxon>
        <taxon>Rutaceae</taxon>
        <taxon>Aurantioideae</taxon>
        <taxon>Citrus</taxon>
    </lineage>
</organism>
<sequence>MPNPPVQGSFPPQNQGPRAAYMVTSEGVADQGWYLDNGATHHLTNAVQNLTDGKSYSSSEMLLVGDAKGLSITHIGYTCFYTSLRAILHLTDMLCVPHITKNLISVSKLLSNNNVIIEFSSYCCFVKDKVKGTLLAQGIAKGGLYKLLSQDDFLSNFEVQVFKPSSMMSVVSNKIVNSITESVKSVSVDSVSFNNPPATTQDIEPTSVKTTLSSQKWYMAMKEEIDALHRNHTWTLVHSYSATKIIGFHPTHGVDFFETFSPAVKPCTLRIILSLAVVQHWTIRQLDINNAFLNRVLIEDTLMIENPIGGYCVFLGNNLVLWSSKKQPIVSRSIVKSKYRALALAISEMLWITYLLKELKVSLLKLLVLYCDNKSAEALASNLKYHSRTKHIELDLHFVRDHIAKHELSIDHVPSFDQIADILTKPLAYDQFAYLRNKLNVLPRP</sequence>